<dbReference type="EMBL" id="JADGIZ020000045">
    <property type="protein sequence ID" value="KAL2913531.1"/>
    <property type="molecule type" value="Genomic_DNA"/>
</dbReference>
<evidence type="ECO:0008006" key="3">
    <source>
        <dbReference type="Google" id="ProtNLM"/>
    </source>
</evidence>
<name>A0ABR4N246_9FUNG</name>
<evidence type="ECO:0000313" key="2">
    <source>
        <dbReference type="Proteomes" id="UP001527925"/>
    </source>
</evidence>
<sequence length="278" mass="30443">MTQLNVLGVTLDVQLDTSSSDLEVPNAGINDYSSAHVSGFVGVVGTNIISANAPIIVVTTQYFPMLFEDTNGHGRLGLGPVSNAYLHKNPPTVLEAWVASGAISNTNVSLRLCPTSPQIAWMESPGPGAYLVEVYDVRIGGQPAPIDNAFQFNSTYSVIQSCNDKVLLTPDIADMFKNKIVASAGYPSDQLYIVCLPNITFEFYASRSTIGTISITLGPRQYLRFDSGDVWMTYINGGDNSKIIFGHSFFTDHFSTRNNIRDKRSCDPEHHGWRDHNE</sequence>
<keyword evidence="2" id="KW-1185">Reference proteome</keyword>
<dbReference type="SUPFAM" id="SSF50630">
    <property type="entry name" value="Acid proteases"/>
    <property type="match status" value="1"/>
</dbReference>
<dbReference type="Gene3D" id="2.40.70.10">
    <property type="entry name" value="Acid Proteases"/>
    <property type="match status" value="1"/>
</dbReference>
<comment type="caution">
    <text evidence="1">The sequence shown here is derived from an EMBL/GenBank/DDBJ whole genome shotgun (WGS) entry which is preliminary data.</text>
</comment>
<dbReference type="Proteomes" id="UP001527925">
    <property type="component" value="Unassembled WGS sequence"/>
</dbReference>
<protein>
    <recommendedName>
        <fullName evidence="3">Peptidase A1 domain-containing protein</fullName>
    </recommendedName>
</protein>
<accession>A0ABR4N246</accession>
<organism evidence="1 2">
    <name type="scientific">Polyrhizophydium stewartii</name>
    <dbReference type="NCBI Taxonomy" id="2732419"/>
    <lineage>
        <taxon>Eukaryota</taxon>
        <taxon>Fungi</taxon>
        <taxon>Fungi incertae sedis</taxon>
        <taxon>Chytridiomycota</taxon>
        <taxon>Chytridiomycota incertae sedis</taxon>
        <taxon>Chytridiomycetes</taxon>
        <taxon>Rhizophydiales</taxon>
        <taxon>Rhizophydiales incertae sedis</taxon>
        <taxon>Polyrhizophydium</taxon>
    </lineage>
</organism>
<reference evidence="1 2" key="1">
    <citation type="submission" date="2023-09" db="EMBL/GenBank/DDBJ databases">
        <title>Pangenome analysis of Batrachochytrium dendrobatidis and related Chytrids.</title>
        <authorList>
            <person name="Yacoub M.N."/>
            <person name="Stajich J.E."/>
            <person name="James T.Y."/>
        </authorList>
    </citation>
    <scope>NUCLEOTIDE SEQUENCE [LARGE SCALE GENOMIC DNA]</scope>
    <source>
        <strain evidence="1 2">JEL0888</strain>
    </source>
</reference>
<gene>
    <name evidence="1" type="ORF">HK105_206991</name>
</gene>
<dbReference type="InterPro" id="IPR021109">
    <property type="entry name" value="Peptidase_aspartic_dom_sf"/>
</dbReference>
<evidence type="ECO:0000313" key="1">
    <source>
        <dbReference type="EMBL" id="KAL2913531.1"/>
    </source>
</evidence>
<proteinExistence type="predicted"/>